<evidence type="ECO:0000313" key="17">
    <source>
        <dbReference type="Proteomes" id="UP000515913"/>
    </source>
</evidence>
<dbReference type="CDD" id="cd02064">
    <property type="entry name" value="FAD_synthetase_N"/>
    <property type="match status" value="1"/>
</dbReference>
<dbReference type="GO" id="GO:0005524">
    <property type="term" value="F:ATP binding"/>
    <property type="evidence" value="ECO:0007669"/>
    <property type="project" value="UniProtKB-UniRule"/>
</dbReference>
<evidence type="ECO:0000256" key="2">
    <source>
        <dbReference type="ARBA" id="ARBA00005201"/>
    </source>
</evidence>
<dbReference type="NCBIfam" id="TIGR00083">
    <property type="entry name" value="ribF"/>
    <property type="match status" value="1"/>
</dbReference>
<gene>
    <name evidence="16" type="ORF">H9Q81_02800</name>
</gene>
<dbReference type="SUPFAM" id="SSF82114">
    <property type="entry name" value="Riboflavin kinase-like"/>
    <property type="match status" value="1"/>
</dbReference>
<evidence type="ECO:0000256" key="4">
    <source>
        <dbReference type="ARBA" id="ARBA00022643"/>
    </source>
</evidence>
<keyword evidence="5 14" id="KW-0808">Transferase</keyword>
<evidence type="ECO:0000313" key="16">
    <source>
        <dbReference type="EMBL" id="QNM15787.1"/>
    </source>
</evidence>
<evidence type="ECO:0000256" key="3">
    <source>
        <dbReference type="ARBA" id="ARBA00022630"/>
    </source>
</evidence>
<dbReference type="InterPro" id="IPR023465">
    <property type="entry name" value="Riboflavin_kinase_dom_sf"/>
</dbReference>
<dbReference type="Pfam" id="PF01687">
    <property type="entry name" value="Flavokinase"/>
    <property type="match status" value="1"/>
</dbReference>
<dbReference type="EC" id="2.7.7.2" evidence="14"/>
<keyword evidence="4 14" id="KW-0288">FMN</keyword>
<dbReference type="FunFam" id="3.40.50.620:FF:000021">
    <property type="entry name" value="Riboflavin biosynthesis protein"/>
    <property type="match status" value="1"/>
</dbReference>
<keyword evidence="17" id="KW-1185">Reference proteome</keyword>
<evidence type="ECO:0000256" key="10">
    <source>
        <dbReference type="ARBA" id="ARBA00022840"/>
    </source>
</evidence>
<comment type="pathway">
    <text evidence="2 14">Cofactor biosynthesis; FMN biosynthesis; FMN from riboflavin (ATP route): step 1/1.</text>
</comment>
<keyword evidence="6 14" id="KW-0548">Nucleotidyltransferase</keyword>
<dbReference type="EC" id="2.7.1.26" evidence="14"/>
<dbReference type="GO" id="GO:0009231">
    <property type="term" value="P:riboflavin biosynthetic process"/>
    <property type="evidence" value="ECO:0007669"/>
    <property type="project" value="InterPro"/>
</dbReference>
<evidence type="ECO:0000256" key="13">
    <source>
        <dbReference type="ARBA" id="ARBA00049494"/>
    </source>
</evidence>
<dbReference type="PANTHER" id="PTHR22749:SF6">
    <property type="entry name" value="RIBOFLAVIN KINASE"/>
    <property type="match status" value="1"/>
</dbReference>
<dbReference type="GO" id="GO:0006747">
    <property type="term" value="P:FAD biosynthetic process"/>
    <property type="evidence" value="ECO:0007669"/>
    <property type="project" value="UniProtKB-UniRule"/>
</dbReference>
<evidence type="ECO:0000256" key="11">
    <source>
        <dbReference type="ARBA" id="ARBA00023268"/>
    </source>
</evidence>
<dbReference type="InterPro" id="IPR015864">
    <property type="entry name" value="FAD_synthase"/>
</dbReference>
<evidence type="ECO:0000256" key="14">
    <source>
        <dbReference type="PIRNR" id="PIRNR004491"/>
    </source>
</evidence>
<evidence type="ECO:0000256" key="5">
    <source>
        <dbReference type="ARBA" id="ARBA00022679"/>
    </source>
</evidence>
<protein>
    <recommendedName>
        <fullName evidence="14">Riboflavin biosynthesis protein</fullName>
    </recommendedName>
    <domain>
        <recommendedName>
            <fullName evidence="14">Riboflavin kinase</fullName>
            <ecNumber evidence="14">2.7.1.26</ecNumber>
        </recommendedName>
        <alternativeName>
            <fullName evidence="14">Flavokinase</fullName>
        </alternativeName>
    </domain>
    <domain>
        <recommendedName>
            <fullName evidence="14">FMN adenylyltransferase</fullName>
            <ecNumber evidence="14">2.7.7.2</ecNumber>
        </recommendedName>
        <alternativeName>
            <fullName evidence="14">FAD pyrophosphorylase</fullName>
        </alternativeName>
        <alternativeName>
            <fullName evidence="14">FAD synthase</fullName>
        </alternativeName>
    </domain>
</protein>
<dbReference type="NCBIfam" id="TIGR00125">
    <property type="entry name" value="cyt_tran_rel"/>
    <property type="match status" value="1"/>
</dbReference>
<dbReference type="InterPro" id="IPR014729">
    <property type="entry name" value="Rossmann-like_a/b/a_fold"/>
</dbReference>
<dbReference type="AlphaFoldDB" id="A0A7G9GYA5"/>
<dbReference type="EMBL" id="CP060637">
    <property type="protein sequence ID" value="QNM15787.1"/>
    <property type="molecule type" value="Genomic_DNA"/>
</dbReference>
<name>A0A7G9GYA5_9FUSO</name>
<keyword evidence="7 14" id="KW-0547">Nucleotide-binding</keyword>
<dbReference type="GO" id="GO:0003919">
    <property type="term" value="F:FMN adenylyltransferase activity"/>
    <property type="evidence" value="ECO:0007669"/>
    <property type="project" value="UniProtKB-UniRule"/>
</dbReference>
<feature type="domain" description="Riboflavin kinase" evidence="15">
    <location>
        <begin position="182"/>
        <end position="308"/>
    </location>
</feature>
<comment type="catalytic activity">
    <reaction evidence="13 14">
        <text>FMN + ATP + H(+) = FAD + diphosphate</text>
        <dbReference type="Rhea" id="RHEA:17237"/>
        <dbReference type="ChEBI" id="CHEBI:15378"/>
        <dbReference type="ChEBI" id="CHEBI:30616"/>
        <dbReference type="ChEBI" id="CHEBI:33019"/>
        <dbReference type="ChEBI" id="CHEBI:57692"/>
        <dbReference type="ChEBI" id="CHEBI:58210"/>
        <dbReference type="EC" id="2.7.7.2"/>
    </reaction>
</comment>
<dbReference type="Gene3D" id="2.40.30.30">
    <property type="entry name" value="Riboflavin kinase-like"/>
    <property type="match status" value="1"/>
</dbReference>
<dbReference type="NCBIfam" id="NF004160">
    <property type="entry name" value="PRK05627.1-3"/>
    <property type="match status" value="1"/>
</dbReference>
<keyword evidence="3 14" id="KW-0285">Flavoprotein</keyword>
<comment type="catalytic activity">
    <reaction evidence="12 14">
        <text>riboflavin + ATP = FMN + ADP + H(+)</text>
        <dbReference type="Rhea" id="RHEA:14357"/>
        <dbReference type="ChEBI" id="CHEBI:15378"/>
        <dbReference type="ChEBI" id="CHEBI:30616"/>
        <dbReference type="ChEBI" id="CHEBI:57986"/>
        <dbReference type="ChEBI" id="CHEBI:58210"/>
        <dbReference type="ChEBI" id="CHEBI:456216"/>
        <dbReference type="EC" id="2.7.1.26"/>
    </reaction>
</comment>
<dbReference type="SUPFAM" id="SSF52374">
    <property type="entry name" value="Nucleotidylyl transferase"/>
    <property type="match status" value="1"/>
</dbReference>
<evidence type="ECO:0000256" key="12">
    <source>
        <dbReference type="ARBA" id="ARBA00047880"/>
    </source>
</evidence>
<proteinExistence type="inferred from homology"/>
<dbReference type="KEGG" id="fho:H9Q81_02800"/>
<keyword evidence="10 14" id="KW-0067">ATP-binding</keyword>
<dbReference type="InterPro" id="IPR023468">
    <property type="entry name" value="Riboflavin_kinase"/>
</dbReference>
<evidence type="ECO:0000259" key="15">
    <source>
        <dbReference type="SMART" id="SM00904"/>
    </source>
</evidence>
<reference evidence="16 17" key="1">
    <citation type="submission" date="2020-08" db="EMBL/GenBank/DDBJ databases">
        <authorList>
            <person name="Liu C."/>
            <person name="Sun Q."/>
        </authorList>
    </citation>
    <scope>NUCLEOTIDE SEQUENCE [LARGE SCALE GENOMIC DNA]</scope>
    <source>
        <strain evidence="16 17">NSJ-57</strain>
    </source>
</reference>
<dbReference type="RefSeq" id="WP_187423085.1">
    <property type="nucleotide sequence ID" value="NZ_CP060637.1"/>
</dbReference>
<dbReference type="InterPro" id="IPR004821">
    <property type="entry name" value="Cyt_trans-like"/>
</dbReference>
<dbReference type="InterPro" id="IPR015865">
    <property type="entry name" value="Riboflavin_kinase_bac/euk"/>
</dbReference>
<comment type="pathway">
    <text evidence="1 14">Cofactor biosynthesis; FAD biosynthesis; FAD from FMN: step 1/1.</text>
</comment>
<dbReference type="PIRSF" id="PIRSF004491">
    <property type="entry name" value="FAD_Synth"/>
    <property type="match status" value="1"/>
</dbReference>
<dbReference type="InterPro" id="IPR002606">
    <property type="entry name" value="Riboflavin_kinase_bac"/>
</dbReference>
<dbReference type="Pfam" id="PF06574">
    <property type="entry name" value="FAD_syn"/>
    <property type="match status" value="1"/>
</dbReference>
<dbReference type="Proteomes" id="UP000515913">
    <property type="component" value="Chromosome"/>
</dbReference>
<evidence type="ECO:0000256" key="9">
    <source>
        <dbReference type="ARBA" id="ARBA00022827"/>
    </source>
</evidence>
<evidence type="ECO:0000256" key="6">
    <source>
        <dbReference type="ARBA" id="ARBA00022695"/>
    </source>
</evidence>
<dbReference type="GO" id="GO:0008531">
    <property type="term" value="F:riboflavin kinase activity"/>
    <property type="evidence" value="ECO:0007669"/>
    <property type="project" value="UniProtKB-UniRule"/>
</dbReference>
<keyword evidence="8 14" id="KW-0418">Kinase</keyword>
<dbReference type="PANTHER" id="PTHR22749">
    <property type="entry name" value="RIBOFLAVIN KINASE/FMN ADENYLYLTRANSFERASE"/>
    <property type="match status" value="1"/>
</dbReference>
<keyword evidence="11" id="KW-0511">Multifunctional enzyme</keyword>
<evidence type="ECO:0000256" key="8">
    <source>
        <dbReference type="ARBA" id="ARBA00022777"/>
    </source>
</evidence>
<organism evidence="16 17">
    <name type="scientific">Fusobacterium hominis</name>
    <dbReference type="NCBI Taxonomy" id="2764326"/>
    <lineage>
        <taxon>Bacteria</taxon>
        <taxon>Fusobacteriati</taxon>
        <taxon>Fusobacteriota</taxon>
        <taxon>Fusobacteriia</taxon>
        <taxon>Fusobacteriales</taxon>
        <taxon>Fusobacteriaceae</taxon>
        <taxon>Fusobacterium</taxon>
    </lineage>
</organism>
<keyword evidence="9 14" id="KW-0274">FAD</keyword>
<dbReference type="GO" id="GO:0009398">
    <property type="term" value="P:FMN biosynthetic process"/>
    <property type="evidence" value="ECO:0007669"/>
    <property type="project" value="UniProtKB-UniRule"/>
</dbReference>
<dbReference type="Gene3D" id="3.40.50.620">
    <property type="entry name" value="HUPs"/>
    <property type="match status" value="1"/>
</dbReference>
<dbReference type="UniPathway" id="UPA00277">
    <property type="reaction ID" value="UER00407"/>
</dbReference>
<evidence type="ECO:0000256" key="1">
    <source>
        <dbReference type="ARBA" id="ARBA00004726"/>
    </source>
</evidence>
<dbReference type="SMART" id="SM00904">
    <property type="entry name" value="Flavokinase"/>
    <property type="match status" value="1"/>
</dbReference>
<evidence type="ECO:0000256" key="7">
    <source>
        <dbReference type="ARBA" id="ARBA00022741"/>
    </source>
</evidence>
<dbReference type="UniPathway" id="UPA00276">
    <property type="reaction ID" value="UER00406"/>
</dbReference>
<dbReference type="NCBIfam" id="NF004162">
    <property type="entry name" value="PRK05627.1-5"/>
    <property type="match status" value="1"/>
</dbReference>
<accession>A0A7G9GYA5</accession>
<comment type="similarity">
    <text evidence="14">Belongs to the ribF family.</text>
</comment>
<sequence>MKIIKNILELKENLQNTYVAIGTFDGVHYGHQKLITEAVKKAKENNGTSVVFTFSSHPLELIDKNKAPKSINTIDEKLYLLEKLGVDCVILQPFNKEFANLTAEQFADILKEKVGSKEIFVGFNFSFGEGGKSNTHDLIRLGKERGILVHEIPAVYIDDKLISSTFTRSQIPDGDIELINKYLGHNFVIMGEVVHGKKLASEVLGFPTANIQMAERIYPKTGIYGAKVKIEGENFYRDGVVNIGVNPTLKPGEKSVEVNIFDFDQFIYGKKIVVELVKYLREEKKFSSIESLKAQIAEDVEQWKKIISECDNGNSSKNR</sequence>